<evidence type="ECO:0000259" key="3">
    <source>
        <dbReference type="Pfam" id="PF16344"/>
    </source>
</evidence>
<keyword evidence="1" id="KW-0472">Membrane</keyword>
<feature type="domain" description="Protein FecR C-terminal" evidence="3">
    <location>
        <begin position="314"/>
        <end position="379"/>
    </location>
</feature>
<dbReference type="Gene3D" id="3.55.50.30">
    <property type="match status" value="1"/>
</dbReference>
<dbReference type="PANTHER" id="PTHR30273:SF2">
    <property type="entry name" value="PROTEIN FECR"/>
    <property type="match status" value="1"/>
</dbReference>
<feature type="domain" description="FecR protein" evidence="2">
    <location>
        <begin position="178"/>
        <end position="270"/>
    </location>
</feature>
<dbReference type="Pfam" id="PF16344">
    <property type="entry name" value="FecR_C"/>
    <property type="match status" value="1"/>
</dbReference>
<evidence type="ECO:0000256" key="1">
    <source>
        <dbReference type="SAM" id="Phobius"/>
    </source>
</evidence>
<dbReference type="Pfam" id="PF04773">
    <property type="entry name" value="FecR"/>
    <property type="match status" value="1"/>
</dbReference>
<keyword evidence="1" id="KW-1133">Transmembrane helix</keyword>
<dbReference type="RefSeq" id="WP_307184215.1">
    <property type="nucleotide sequence ID" value="NZ_JAUTBA010000001.1"/>
</dbReference>
<gene>
    <name evidence="4" type="ORF">QE382_000060</name>
</gene>
<organism evidence="4 5">
    <name type="scientific">Sphingobacterium zeae</name>
    <dbReference type="NCBI Taxonomy" id="1776859"/>
    <lineage>
        <taxon>Bacteria</taxon>
        <taxon>Pseudomonadati</taxon>
        <taxon>Bacteroidota</taxon>
        <taxon>Sphingobacteriia</taxon>
        <taxon>Sphingobacteriales</taxon>
        <taxon>Sphingobacteriaceae</taxon>
        <taxon>Sphingobacterium</taxon>
    </lineage>
</organism>
<dbReference type="InterPro" id="IPR012373">
    <property type="entry name" value="Ferrdict_sens_TM"/>
</dbReference>
<keyword evidence="1 4" id="KW-0812">Transmembrane</keyword>
<proteinExistence type="predicted"/>
<feature type="transmembrane region" description="Helical" evidence="1">
    <location>
        <begin position="94"/>
        <end position="112"/>
    </location>
</feature>
<evidence type="ECO:0000313" key="4">
    <source>
        <dbReference type="EMBL" id="MDQ1148076.1"/>
    </source>
</evidence>
<evidence type="ECO:0000313" key="5">
    <source>
        <dbReference type="Proteomes" id="UP001244640"/>
    </source>
</evidence>
<dbReference type="InterPro" id="IPR006860">
    <property type="entry name" value="FecR"/>
</dbReference>
<dbReference type="EMBL" id="JAUTBA010000001">
    <property type="protein sequence ID" value="MDQ1148076.1"/>
    <property type="molecule type" value="Genomic_DNA"/>
</dbReference>
<protein>
    <submittedName>
        <fullName evidence="4">Transmembrane sensor</fullName>
    </submittedName>
</protein>
<reference evidence="4 5" key="1">
    <citation type="submission" date="2023-07" db="EMBL/GenBank/DDBJ databases">
        <title>Functional and genomic diversity of the sorghum phyllosphere microbiome.</title>
        <authorList>
            <person name="Shade A."/>
        </authorList>
    </citation>
    <scope>NUCLEOTIDE SEQUENCE [LARGE SCALE GENOMIC DNA]</scope>
    <source>
        <strain evidence="4 5">SORGH_AS_0892</strain>
    </source>
</reference>
<comment type="caution">
    <text evidence="4">The sequence shown here is derived from an EMBL/GenBank/DDBJ whole genome shotgun (WGS) entry which is preliminary data.</text>
</comment>
<evidence type="ECO:0000259" key="2">
    <source>
        <dbReference type="Pfam" id="PF04773"/>
    </source>
</evidence>
<sequence>MAKKIEDIYKNYLDGSINRVDLDRLLHHFERASDEQLEQLTALASIDIDQNQIDQPFASHIARIKQRLEDRLNQSDGLNQANKQPLRLRYKQQWWAAASILLVAGLATWFYLAQRVAPSDIAAPSVPTLYVKDKSGKEIAILPKTDSAWQIGEIAFSRIDSQTVKVTATGNTPSLQTIYTPNSDFRIILEDGTKITMNAASTLTFQVPFDAVKREVSLEGEGYFDVAHEAQRPFTVHAGAANVEVLGTVFNVRNYASDGQVTTSLLSGRIALNKSGTAQRIVLHPGETAITDHNGIHREKVAPKQVTAWTAGYFDYRDQSLRVILADLSRWYGVEVDTLPLPNDRSIYMKVQKNIPLQEMLNLLNEASGLHFQLNNKKISLKTMSKN</sequence>
<keyword evidence="5" id="KW-1185">Reference proteome</keyword>
<dbReference type="Proteomes" id="UP001244640">
    <property type="component" value="Unassembled WGS sequence"/>
</dbReference>
<accession>A0ABU0U1C7</accession>
<dbReference type="Gene3D" id="2.60.120.1440">
    <property type="match status" value="1"/>
</dbReference>
<name>A0ABU0U1C7_9SPHI</name>
<dbReference type="PANTHER" id="PTHR30273">
    <property type="entry name" value="PERIPLASMIC SIGNAL SENSOR AND SIGMA FACTOR ACTIVATOR FECR-RELATED"/>
    <property type="match status" value="1"/>
</dbReference>
<dbReference type="InterPro" id="IPR032508">
    <property type="entry name" value="FecR_C"/>
</dbReference>